<keyword evidence="4" id="KW-1185">Reference proteome</keyword>
<feature type="compositionally biased region" description="Polar residues" evidence="2">
    <location>
        <begin position="586"/>
        <end position="621"/>
    </location>
</feature>
<feature type="region of interest" description="Disordered" evidence="2">
    <location>
        <begin position="194"/>
        <end position="251"/>
    </location>
</feature>
<keyword evidence="1" id="KW-0175">Coiled coil</keyword>
<dbReference type="OrthoDB" id="10686999at2759"/>
<proteinExistence type="predicted"/>
<feature type="region of interest" description="Disordered" evidence="2">
    <location>
        <begin position="266"/>
        <end position="298"/>
    </location>
</feature>
<feature type="coiled-coil region" evidence="1">
    <location>
        <begin position="772"/>
        <end position="799"/>
    </location>
</feature>
<feature type="compositionally biased region" description="Polar residues" evidence="2">
    <location>
        <begin position="491"/>
        <end position="512"/>
    </location>
</feature>
<feature type="compositionally biased region" description="Polar residues" evidence="2">
    <location>
        <begin position="540"/>
        <end position="555"/>
    </location>
</feature>
<dbReference type="EMBL" id="NHYE01001141">
    <property type="protein sequence ID" value="PPQ98155.1"/>
    <property type="molecule type" value="Genomic_DNA"/>
</dbReference>
<feature type="compositionally biased region" description="Polar residues" evidence="2">
    <location>
        <begin position="631"/>
        <end position="640"/>
    </location>
</feature>
<feature type="compositionally biased region" description="Polar residues" evidence="2">
    <location>
        <begin position="519"/>
        <end position="533"/>
    </location>
</feature>
<reference evidence="3 4" key="1">
    <citation type="journal article" date="2018" name="Evol. Lett.">
        <title>Horizontal gene cluster transfer increased hallucinogenic mushroom diversity.</title>
        <authorList>
            <person name="Reynolds H.T."/>
            <person name="Vijayakumar V."/>
            <person name="Gluck-Thaler E."/>
            <person name="Korotkin H.B."/>
            <person name="Matheny P.B."/>
            <person name="Slot J.C."/>
        </authorList>
    </citation>
    <scope>NUCLEOTIDE SEQUENCE [LARGE SCALE GENOMIC DNA]</scope>
    <source>
        <strain evidence="3 4">SRW20</strain>
    </source>
</reference>
<sequence>MAAVVSQDRLTASRTCHPHNAFSSLNSRQANSVPLSLIVEDDDLSSYEEDDDDDDVATSPALAGGQSSQMGGPIFPSQNISPGRPQQVSQASTASGTSTGGPAAIAVDHTEYDPAHPHFDNLTSAGSCPSSAFPPPLQGSVVSAFPHHPAGTSSHSDSTPYVHAPEFASNIRNSNHAPLGRHSRWDVGPAHAIGTQTNHQTAPPRPPGGQQWQQHKQPGIGSHNPRPATPVTNQQRRGYPTPNVQHSGYRNHWVYPPSMEARTYCQRSTEVQDPRLKFRNPAYQQQQQRSQTTNPPDQMDVKVSEETAAAFLNNVLNALHNSGVVGKPPIRNHGSVDVEMGPPPILVHSVPPPIVSFDHEMAMDTSPCFRGPSYIVVENMNLEQDMDIDTQPVISCAAPLQPIVQCNVTVFPPGYGHSLPQRAPANVVPNVGGPAALSPPFVTVNTHVAPAGRMSHLQPCQQLPIEMDVDDDSLQPSDTRAHASTPAGLQPSHSEAASSIHPQQSHCPNTSLKAARPLQESQTINTGKVQTRISMAAADSPTSPLASKSKIQPTPTALRPICGQEKVKPGLAKGKEKVLGDKENVPQHSLSKPQFSGATVSKDSSSTTQVASSFTAQSTAGRPSPARAESSGLSNDTKATLTALPSPAAHEDNALVVYDAKGKGKEKAFASPGVQDLPPKTAIQEARTSSVASKAKEPSQLKLVTKEVASIRKASTTNLGGQKYREAASPRAATPSLHVQGKTKTTRKDAEKHSRPGEASSRHDLVAVQQTVSRIRSRLAKAESLLANLQSQSAEMTELCQLMGACQIKQDVAGEEVITQSPTSYLPPNSPHVVIREYNAGEGADRQCDTGITTTHTSNKSSTKDNILCSYSPTFTPQSTPPRQLVQNYVAAGFQHDEILVCSVTQSAPPKLGQETLEWLSDSTRAIDTPACALPRLSPSTGSSTSAVEDTFKNTKAFESFLPCAPSTPTPLPAISSFAVPCSADRFSVDLIDFGEEKAGDSSSNIPTCTKPMEWTPRAFNADLPTTAIQAAPSEIWDDLASLESSLAFIIGDVESPFSAPRSIFSVDDMLSEEFSEYASLLDKPLVNLATTDKGIETTIQPEVKKVDVAVQVPDQQGEIARYMESATLDIEAINHRLSIEVNSLRPVKASVTINKRKVCNKQRRSRTKRTPRYLDHLTDEPKKRVKLSISDDAVVVSVAEPAKASDVTNLSNNSKTVPAHFLPLIEANEVQESASLQMERTEEKVMPGAFPIDESKIQYGPGISFFDLFEKLRLLCFGW</sequence>
<feature type="region of interest" description="Disordered" evidence="2">
    <location>
        <begin position="1"/>
        <end position="104"/>
    </location>
</feature>
<feature type="compositionally biased region" description="Polar residues" evidence="2">
    <location>
        <begin position="65"/>
        <end position="90"/>
    </location>
</feature>
<feature type="compositionally biased region" description="Low complexity" evidence="2">
    <location>
        <begin position="91"/>
        <end position="104"/>
    </location>
</feature>
<gene>
    <name evidence="3" type="ORF">CVT26_003201</name>
</gene>
<name>A0A409Y568_9AGAR</name>
<dbReference type="InParanoid" id="A0A409Y568"/>
<dbReference type="AlphaFoldDB" id="A0A409Y568"/>
<organism evidence="3 4">
    <name type="scientific">Gymnopilus dilepis</name>
    <dbReference type="NCBI Taxonomy" id="231916"/>
    <lineage>
        <taxon>Eukaryota</taxon>
        <taxon>Fungi</taxon>
        <taxon>Dikarya</taxon>
        <taxon>Basidiomycota</taxon>
        <taxon>Agaricomycotina</taxon>
        <taxon>Agaricomycetes</taxon>
        <taxon>Agaricomycetidae</taxon>
        <taxon>Agaricales</taxon>
        <taxon>Agaricineae</taxon>
        <taxon>Hymenogastraceae</taxon>
        <taxon>Gymnopilus</taxon>
    </lineage>
</organism>
<feature type="compositionally biased region" description="Acidic residues" evidence="2">
    <location>
        <begin position="39"/>
        <end position="56"/>
    </location>
</feature>
<feature type="region of interest" description="Disordered" evidence="2">
    <location>
        <begin position="719"/>
        <end position="763"/>
    </location>
</feature>
<feature type="compositionally biased region" description="Basic and acidic residues" evidence="2">
    <location>
        <begin position="565"/>
        <end position="585"/>
    </location>
</feature>
<feature type="compositionally biased region" description="Polar residues" evidence="2">
    <location>
        <begin position="21"/>
        <end position="34"/>
    </location>
</feature>
<evidence type="ECO:0000313" key="3">
    <source>
        <dbReference type="EMBL" id="PPQ98155.1"/>
    </source>
</evidence>
<feature type="compositionally biased region" description="Polar residues" evidence="2">
    <location>
        <begin position="230"/>
        <end position="248"/>
    </location>
</feature>
<protein>
    <submittedName>
        <fullName evidence="3">Uncharacterized protein</fullName>
    </submittedName>
</protein>
<feature type="region of interest" description="Disordered" evidence="2">
    <location>
        <begin position="469"/>
        <end position="647"/>
    </location>
</feature>
<evidence type="ECO:0000313" key="4">
    <source>
        <dbReference type="Proteomes" id="UP000284706"/>
    </source>
</evidence>
<dbReference type="Proteomes" id="UP000284706">
    <property type="component" value="Unassembled WGS sequence"/>
</dbReference>
<accession>A0A409Y568</accession>
<evidence type="ECO:0000256" key="2">
    <source>
        <dbReference type="SAM" id="MobiDB-lite"/>
    </source>
</evidence>
<feature type="compositionally biased region" description="Basic and acidic residues" evidence="2">
    <location>
        <begin position="746"/>
        <end position="763"/>
    </location>
</feature>
<evidence type="ECO:0000256" key="1">
    <source>
        <dbReference type="SAM" id="Coils"/>
    </source>
</evidence>
<comment type="caution">
    <text evidence="3">The sequence shown here is derived from an EMBL/GenBank/DDBJ whole genome shotgun (WGS) entry which is preliminary data.</text>
</comment>